<dbReference type="EMBL" id="FNZR01000001">
    <property type="protein sequence ID" value="SEK26895.1"/>
    <property type="molecule type" value="Genomic_DNA"/>
</dbReference>
<organism evidence="1 2">
    <name type="scientific">Parapedobacter koreensis</name>
    <dbReference type="NCBI Taxonomy" id="332977"/>
    <lineage>
        <taxon>Bacteria</taxon>
        <taxon>Pseudomonadati</taxon>
        <taxon>Bacteroidota</taxon>
        <taxon>Sphingobacteriia</taxon>
        <taxon>Sphingobacteriales</taxon>
        <taxon>Sphingobacteriaceae</taxon>
        <taxon>Parapedobacter</taxon>
    </lineage>
</organism>
<accession>A0A1H7FU55</accession>
<dbReference type="Proteomes" id="UP000198916">
    <property type="component" value="Unassembled WGS sequence"/>
</dbReference>
<sequence length="59" mass="6740">MAYFGFNELKTGKTGGSRRKFVDDNKNVISLHKPHPQNIMKRYAIEEAIAVLKKLGHKL</sequence>
<evidence type="ECO:0008006" key="3">
    <source>
        <dbReference type="Google" id="ProtNLM"/>
    </source>
</evidence>
<reference evidence="2" key="1">
    <citation type="submission" date="2016-10" db="EMBL/GenBank/DDBJ databases">
        <authorList>
            <person name="Varghese N."/>
            <person name="Submissions S."/>
        </authorList>
    </citation>
    <scope>NUCLEOTIDE SEQUENCE [LARGE SCALE GENOMIC DNA]</scope>
    <source>
        <strain evidence="2">Jip14</strain>
    </source>
</reference>
<protein>
    <recommendedName>
        <fullName evidence="3">HicA toxin of toxin-antitoxin</fullName>
    </recommendedName>
</protein>
<dbReference type="STRING" id="332977.SAMN05421740_101395"/>
<keyword evidence="2" id="KW-1185">Reference proteome</keyword>
<dbReference type="AlphaFoldDB" id="A0A1H7FU55"/>
<evidence type="ECO:0000313" key="1">
    <source>
        <dbReference type="EMBL" id="SEK26895.1"/>
    </source>
</evidence>
<evidence type="ECO:0000313" key="2">
    <source>
        <dbReference type="Proteomes" id="UP000198916"/>
    </source>
</evidence>
<name>A0A1H7FU55_9SPHI</name>
<gene>
    <name evidence="1" type="ORF">SAMN05421740_101395</name>
</gene>
<proteinExistence type="predicted"/>